<dbReference type="Proteomes" id="UP000483035">
    <property type="component" value="Unassembled WGS sequence"/>
</dbReference>
<evidence type="ECO:0000256" key="3">
    <source>
        <dbReference type="ARBA" id="ARBA00012681"/>
    </source>
</evidence>
<keyword evidence="6" id="KW-0663">Pyridoxal phosphate</keyword>
<evidence type="ECO:0000259" key="9">
    <source>
        <dbReference type="Pfam" id="PF00291"/>
    </source>
</evidence>
<evidence type="ECO:0000256" key="8">
    <source>
        <dbReference type="ARBA" id="ARBA00047931"/>
    </source>
</evidence>
<comment type="catalytic activity">
    <reaction evidence="8">
        <text>O-acetyl-L-serine + hydrogen sulfide = L-cysteine + acetate</text>
        <dbReference type="Rhea" id="RHEA:14829"/>
        <dbReference type="ChEBI" id="CHEBI:29919"/>
        <dbReference type="ChEBI" id="CHEBI:30089"/>
        <dbReference type="ChEBI" id="CHEBI:35235"/>
        <dbReference type="ChEBI" id="CHEBI:58340"/>
        <dbReference type="EC" id="2.5.1.47"/>
    </reaction>
</comment>
<evidence type="ECO:0000256" key="4">
    <source>
        <dbReference type="ARBA" id="ARBA00022605"/>
    </source>
</evidence>
<sequence length="319" mass="34616">MTRIYNGFADLIGNTPLLELHNYRRNRNLEARILAKIEYFNPAGSVKDRIAWGVIKEAEEAGKIRPGDLLVDVTSGNTGIGLAAVAASRGYRTKFYLSDNISQDKVKLLRLFGAEIVTVKNEFFLDPEALDKITARVREENPTAFFTDQLANPANPHTHFETTGPEIWRDTEGAIDIFVTGVGTGGTVSGAGRFLRSRKADLKIVIAEPAVESLPTEENPYPDEIDGVHKVTEVPAEQLPRNFDTTIADEVISLNTADARAAAIALAREEGIFAGTSSGAILWVATQLAARAENAGKLIVAILPDTGERYLSALTEQAP</sequence>
<protein>
    <recommendedName>
        <fullName evidence="3">cysteine synthase</fullName>
        <ecNumber evidence="3">2.5.1.47</ecNumber>
    </recommendedName>
</protein>
<accession>A0A6L9U8E2</accession>
<dbReference type="GO" id="GO:0004124">
    <property type="term" value="F:cysteine synthase activity"/>
    <property type="evidence" value="ECO:0007669"/>
    <property type="project" value="UniProtKB-EC"/>
</dbReference>
<comment type="caution">
    <text evidence="10">The sequence shown here is derived from an EMBL/GenBank/DDBJ whole genome shotgun (WGS) entry which is preliminary data.</text>
</comment>
<dbReference type="GO" id="GO:0006535">
    <property type="term" value="P:cysteine biosynthetic process from serine"/>
    <property type="evidence" value="ECO:0007669"/>
    <property type="project" value="InterPro"/>
</dbReference>
<gene>
    <name evidence="10" type="ORF">GR212_18930</name>
</gene>
<dbReference type="InterPro" id="IPR001216">
    <property type="entry name" value="P-phosphate_BS"/>
</dbReference>
<dbReference type="InterPro" id="IPR036052">
    <property type="entry name" value="TrpB-like_PALP_sf"/>
</dbReference>
<feature type="domain" description="Tryptophan synthase beta chain-like PALP" evidence="9">
    <location>
        <begin position="10"/>
        <end position="305"/>
    </location>
</feature>
<evidence type="ECO:0000313" key="10">
    <source>
        <dbReference type="EMBL" id="NEI71661.1"/>
    </source>
</evidence>
<evidence type="ECO:0000256" key="7">
    <source>
        <dbReference type="ARBA" id="ARBA00023192"/>
    </source>
</evidence>
<dbReference type="FunFam" id="3.40.50.1100:FF:000006">
    <property type="entry name" value="Cysteine synthase"/>
    <property type="match status" value="1"/>
</dbReference>
<dbReference type="RefSeq" id="WP_163988228.1">
    <property type="nucleotide sequence ID" value="NZ_WUEY01000008.1"/>
</dbReference>
<dbReference type="PROSITE" id="PS00901">
    <property type="entry name" value="CYS_SYNTHASE"/>
    <property type="match status" value="1"/>
</dbReference>
<dbReference type="EMBL" id="WUEY01000008">
    <property type="protein sequence ID" value="NEI71661.1"/>
    <property type="molecule type" value="Genomic_DNA"/>
</dbReference>
<evidence type="ECO:0000256" key="5">
    <source>
        <dbReference type="ARBA" id="ARBA00022679"/>
    </source>
</evidence>
<dbReference type="InterPro" id="IPR001926">
    <property type="entry name" value="TrpB-like_PALP"/>
</dbReference>
<dbReference type="Gene3D" id="3.40.50.1100">
    <property type="match status" value="2"/>
</dbReference>
<evidence type="ECO:0000256" key="2">
    <source>
        <dbReference type="ARBA" id="ARBA00007103"/>
    </source>
</evidence>
<dbReference type="AlphaFoldDB" id="A0A6L9U8E2"/>
<keyword evidence="4" id="KW-0028">Amino-acid biosynthesis</keyword>
<dbReference type="Pfam" id="PF00291">
    <property type="entry name" value="PALP"/>
    <property type="match status" value="1"/>
</dbReference>
<organism evidence="10 11">
    <name type="scientific">Rhizobium lusitanum</name>
    <dbReference type="NCBI Taxonomy" id="293958"/>
    <lineage>
        <taxon>Bacteria</taxon>
        <taxon>Pseudomonadati</taxon>
        <taxon>Pseudomonadota</taxon>
        <taxon>Alphaproteobacteria</taxon>
        <taxon>Hyphomicrobiales</taxon>
        <taxon>Rhizobiaceae</taxon>
        <taxon>Rhizobium/Agrobacterium group</taxon>
        <taxon>Rhizobium</taxon>
    </lineage>
</organism>
<dbReference type="SUPFAM" id="SSF53686">
    <property type="entry name" value="Tryptophan synthase beta subunit-like PLP-dependent enzymes"/>
    <property type="match status" value="1"/>
</dbReference>
<dbReference type="EC" id="2.5.1.47" evidence="3"/>
<keyword evidence="5" id="KW-0808">Transferase</keyword>
<evidence type="ECO:0000256" key="1">
    <source>
        <dbReference type="ARBA" id="ARBA00001933"/>
    </source>
</evidence>
<keyword evidence="7" id="KW-0198">Cysteine biosynthesis</keyword>
<dbReference type="CDD" id="cd01561">
    <property type="entry name" value="CBS_like"/>
    <property type="match status" value="1"/>
</dbReference>
<name>A0A6L9U8E2_9HYPH</name>
<evidence type="ECO:0000313" key="11">
    <source>
        <dbReference type="Proteomes" id="UP000483035"/>
    </source>
</evidence>
<dbReference type="PANTHER" id="PTHR10314">
    <property type="entry name" value="CYSTATHIONINE BETA-SYNTHASE"/>
    <property type="match status" value="1"/>
</dbReference>
<dbReference type="InterPro" id="IPR050214">
    <property type="entry name" value="Cys_Synth/Cystath_Beta-Synth"/>
</dbReference>
<comment type="similarity">
    <text evidence="2">Belongs to the cysteine synthase/cystathionine beta-synthase family.</text>
</comment>
<reference evidence="10 11" key="1">
    <citation type="submission" date="2019-12" db="EMBL/GenBank/DDBJ databases">
        <title>Rhizobium genotypes associated with high levels of biological nitrogen fixation by grain legumes in a temperate-maritime cropping system.</title>
        <authorList>
            <person name="Maluk M."/>
            <person name="Francesc Ferrando Molina F."/>
            <person name="Lopez Del Egido L."/>
            <person name="Lafos M."/>
            <person name="Langarica-Fuentes A."/>
            <person name="Gebre Yohannes G."/>
            <person name="Young M.W."/>
            <person name="Martin P."/>
            <person name="Gantlett R."/>
            <person name="Kenicer G."/>
            <person name="Hawes C."/>
            <person name="Begg G.S."/>
            <person name="Quilliam R.S."/>
            <person name="Squire G.R."/>
            <person name="Poole P.S."/>
            <person name="Young P.W."/>
            <person name="Iannetta P.M."/>
            <person name="James E.K."/>
        </authorList>
    </citation>
    <scope>NUCLEOTIDE SEQUENCE [LARGE SCALE GENOMIC DNA]</scope>
    <source>
        <strain evidence="10 11">JHI1118</strain>
    </source>
</reference>
<proteinExistence type="inferred from homology"/>
<comment type="cofactor">
    <cofactor evidence="1">
        <name>pyridoxal 5'-phosphate</name>
        <dbReference type="ChEBI" id="CHEBI:597326"/>
    </cofactor>
</comment>
<evidence type="ECO:0000256" key="6">
    <source>
        <dbReference type="ARBA" id="ARBA00022898"/>
    </source>
</evidence>